<accession>A0ABN0YIE6</accession>
<sequence length="186" mass="20201">MTRCGNAVVVREGPQRLLWHHRGGGTWIPCGLWPERRHREQLSAHLACGCPLLVVLDGAAAVPVLREEWQHAPEALRAALGVAAEPGAEVVELTVPFLDWLPAEHRRRGADFLSRTDALLARRPAALLPPLLLDHGEPAPGQPRIRFARRRPSAVLTPGHLAAVVQQTFGRATACPAAAERAGARR</sequence>
<comment type="caution">
    <text evidence="1">The sequence shown here is derived from an EMBL/GenBank/DDBJ whole genome shotgun (WGS) entry which is preliminary data.</text>
</comment>
<protein>
    <submittedName>
        <fullName evidence="1">Uncharacterized protein</fullName>
    </submittedName>
</protein>
<dbReference type="Proteomes" id="UP001500879">
    <property type="component" value="Unassembled WGS sequence"/>
</dbReference>
<reference evidence="1 2" key="1">
    <citation type="journal article" date="2019" name="Int. J. Syst. Evol. Microbiol.">
        <title>The Global Catalogue of Microorganisms (GCM) 10K type strain sequencing project: providing services to taxonomists for standard genome sequencing and annotation.</title>
        <authorList>
            <consortium name="The Broad Institute Genomics Platform"/>
            <consortium name="The Broad Institute Genome Sequencing Center for Infectious Disease"/>
            <person name="Wu L."/>
            <person name="Ma J."/>
        </authorList>
    </citation>
    <scope>NUCLEOTIDE SEQUENCE [LARGE SCALE GENOMIC DNA]</scope>
    <source>
        <strain evidence="1 2">JCM 4788</strain>
    </source>
</reference>
<keyword evidence="2" id="KW-1185">Reference proteome</keyword>
<name>A0ABN0YIE6_9ACTN</name>
<evidence type="ECO:0000313" key="2">
    <source>
        <dbReference type="Proteomes" id="UP001500879"/>
    </source>
</evidence>
<proteinExistence type="predicted"/>
<gene>
    <name evidence="1" type="ORF">GCM10010357_17190</name>
</gene>
<evidence type="ECO:0000313" key="1">
    <source>
        <dbReference type="EMBL" id="GAA0396633.1"/>
    </source>
</evidence>
<organism evidence="1 2">
    <name type="scientific">Streptomyces luteireticuli</name>
    <dbReference type="NCBI Taxonomy" id="173858"/>
    <lineage>
        <taxon>Bacteria</taxon>
        <taxon>Bacillati</taxon>
        <taxon>Actinomycetota</taxon>
        <taxon>Actinomycetes</taxon>
        <taxon>Kitasatosporales</taxon>
        <taxon>Streptomycetaceae</taxon>
        <taxon>Streptomyces</taxon>
    </lineage>
</organism>
<dbReference type="EMBL" id="BAAABX010000017">
    <property type="protein sequence ID" value="GAA0396633.1"/>
    <property type="molecule type" value="Genomic_DNA"/>
</dbReference>
<dbReference type="RefSeq" id="WP_344021665.1">
    <property type="nucleotide sequence ID" value="NZ_BAAABX010000017.1"/>
</dbReference>